<dbReference type="PANTHER" id="PTHR42827">
    <property type="entry name" value="IRON-SULFUR CLUSTER-BINDING PROTEIN-RELATED"/>
    <property type="match status" value="1"/>
</dbReference>
<dbReference type="EMBL" id="BIFT01000002">
    <property type="protein sequence ID" value="GCE29487.1"/>
    <property type="molecule type" value="Genomic_DNA"/>
</dbReference>
<dbReference type="PANTHER" id="PTHR42827:SF1">
    <property type="entry name" value="IRON-SULFUR CLUSTER-BINDING PROTEIN"/>
    <property type="match status" value="1"/>
</dbReference>
<dbReference type="GO" id="GO:0051536">
    <property type="term" value="F:iron-sulfur cluster binding"/>
    <property type="evidence" value="ECO:0007669"/>
    <property type="project" value="UniProtKB-KW"/>
</dbReference>
<gene>
    <name evidence="5" type="ORF">KDA_49710</name>
</gene>
<feature type="domain" description="4Fe-4S ferredoxin-type" evidence="4">
    <location>
        <begin position="201"/>
        <end position="230"/>
    </location>
</feature>
<dbReference type="GO" id="GO:0046872">
    <property type="term" value="F:metal ion binding"/>
    <property type="evidence" value="ECO:0007669"/>
    <property type="project" value="UniProtKB-KW"/>
</dbReference>
<keyword evidence="2" id="KW-0408">Iron</keyword>
<reference evidence="6" key="1">
    <citation type="submission" date="2018-12" db="EMBL/GenBank/DDBJ databases">
        <title>Tengunoibacter tsumagoiensis gen. nov., sp. nov., Dictyobacter kobayashii sp. nov., D. alpinus sp. nov., and D. joshuensis sp. nov. and description of Dictyobacteraceae fam. nov. within the order Ktedonobacterales isolated from Tengu-no-mugimeshi.</title>
        <authorList>
            <person name="Wang C.M."/>
            <person name="Zheng Y."/>
            <person name="Sakai Y."/>
            <person name="Toyoda A."/>
            <person name="Minakuchi Y."/>
            <person name="Abe K."/>
            <person name="Yokota A."/>
            <person name="Yabe S."/>
        </authorList>
    </citation>
    <scope>NUCLEOTIDE SEQUENCE [LARGE SCALE GENOMIC DNA]</scope>
    <source>
        <strain evidence="6">Uno16</strain>
    </source>
</reference>
<dbReference type="OrthoDB" id="9815745at2"/>
<dbReference type="InterPro" id="IPR017900">
    <property type="entry name" value="4Fe4S_Fe_S_CS"/>
</dbReference>
<protein>
    <submittedName>
        <fullName evidence="5">4Fe-4S ferredoxin</fullName>
    </submittedName>
</protein>
<dbReference type="PROSITE" id="PS51379">
    <property type="entry name" value="4FE4S_FER_2"/>
    <property type="match status" value="1"/>
</dbReference>
<dbReference type="Gene3D" id="3.30.70.3270">
    <property type="match status" value="1"/>
</dbReference>
<organism evidence="5 6">
    <name type="scientific">Dictyobacter alpinus</name>
    <dbReference type="NCBI Taxonomy" id="2014873"/>
    <lineage>
        <taxon>Bacteria</taxon>
        <taxon>Bacillati</taxon>
        <taxon>Chloroflexota</taxon>
        <taxon>Ktedonobacteria</taxon>
        <taxon>Ktedonobacterales</taxon>
        <taxon>Dictyobacteraceae</taxon>
        <taxon>Dictyobacter</taxon>
    </lineage>
</organism>
<dbReference type="PROSITE" id="PS00198">
    <property type="entry name" value="4FE4S_FER_1"/>
    <property type="match status" value="1"/>
</dbReference>
<keyword evidence="3" id="KW-0411">Iron-sulfur</keyword>
<dbReference type="AlphaFoldDB" id="A0A402BE09"/>
<dbReference type="InterPro" id="IPR017896">
    <property type="entry name" value="4Fe4S_Fe-S-bd"/>
</dbReference>
<evidence type="ECO:0000256" key="1">
    <source>
        <dbReference type="ARBA" id="ARBA00022723"/>
    </source>
</evidence>
<keyword evidence="1" id="KW-0479">Metal-binding</keyword>
<dbReference type="RefSeq" id="WP_126629739.1">
    <property type="nucleotide sequence ID" value="NZ_BIFT01000002.1"/>
</dbReference>
<comment type="caution">
    <text evidence="5">The sequence shown here is derived from an EMBL/GenBank/DDBJ whole genome shotgun (WGS) entry which is preliminary data.</text>
</comment>
<evidence type="ECO:0000313" key="5">
    <source>
        <dbReference type="EMBL" id="GCE29487.1"/>
    </source>
</evidence>
<dbReference type="Proteomes" id="UP000287171">
    <property type="component" value="Unassembled WGS sequence"/>
</dbReference>
<name>A0A402BE09_9CHLR</name>
<sequence>MDIQSLPQPEELPSKMRTHPTVIQMYQRQAENHSQSHLEQSLDATWLRELCLQAGADDVGFVALHRAEVADQRAEILANAPFGQTLISIVCRMNREPVRSPARSIANAEFHHVNEHLTAISHRIAAQLEQQGIRAMNEVVGFPMEVTRLAEGRKPYVISHKPIAVAAGLGHMGIHRNVIHPRFGNFILLDTIVIGAEVSAEDHPIAYNPCLECKLCVAACPVGAISPEGKFDFQACSTHNYREFLGGFKEWVDTVADSPSADAYQEQVTPAETLSLWQSLAFKPNYKAAYCMAVCPAGEDVIGPYLTDRKKHVQTVVKPLQDKVEPVYVHEGSAAEAHVRRRFHHKTVRLVRQ</sequence>
<evidence type="ECO:0000256" key="3">
    <source>
        <dbReference type="ARBA" id="ARBA00023014"/>
    </source>
</evidence>
<keyword evidence="6" id="KW-1185">Reference proteome</keyword>
<accession>A0A402BE09</accession>
<evidence type="ECO:0000259" key="4">
    <source>
        <dbReference type="PROSITE" id="PS51379"/>
    </source>
</evidence>
<proteinExistence type="predicted"/>
<dbReference type="SUPFAM" id="SSF46548">
    <property type="entry name" value="alpha-helical ferredoxin"/>
    <property type="match status" value="1"/>
</dbReference>
<evidence type="ECO:0000256" key="2">
    <source>
        <dbReference type="ARBA" id="ARBA00023004"/>
    </source>
</evidence>
<evidence type="ECO:0000313" key="6">
    <source>
        <dbReference type="Proteomes" id="UP000287171"/>
    </source>
</evidence>